<accession>A0A0W0U1C1</accession>
<dbReference type="AlphaFoldDB" id="A0A0W0U1C1"/>
<dbReference type="STRING" id="453.Lfee_0970"/>
<dbReference type="Proteomes" id="UP000054698">
    <property type="component" value="Unassembled WGS sequence"/>
</dbReference>
<keyword evidence="2" id="KW-0326">Glycosidase</keyword>
<sequence>MYNADFVGEIVYFLLEKIHPQWQRIVAQALEQVDKDYLLQLQNSSHWLPGINTLFAAFSLPLCDTKYILLGESPYPRPESANGYAFWDNSVHNLWSQTGLSKEVNRATSLRNWIKMLLVARGDLQQDRSQAAIARLDKSDYWQTAEQFFISMINKGFLLLNASLVYSEDKVRFHAKHWRPFMHSLLTQLAQYNQSLQLILFGRIAEEIPEASFFSCLIAEHPYNLSFISNPMVLDFFKPLDLLSCHE</sequence>
<keyword evidence="3" id="KW-1185">Reference proteome</keyword>
<dbReference type="PANTHER" id="PTHR11264">
    <property type="entry name" value="URACIL-DNA GLYCOSYLASE"/>
    <property type="match status" value="1"/>
</dbReference>
<protein>
    <submittedName>
        <fullName evidence="1 2">Uracil-DNA glycosylase</fullName>
        <ecNumber evidence="2">3.2.2.-</ecNumber>
    </submittedName>
</protein>
<dbReference type="GO" id="GO:0004844">
    <property type="term" value="F:uracil DNA N-glycosylase activity"/>
    <property type="evidence" value="ECO:0007669"/>
    <property type="project" value="InterPro"/>
</dbReference>
<evidence type="ECO:0000313" key="3">
    <source>
        <dbReference type="Proteomes" id="UP000054698"/>
    </source>
</evidence>
<dbReference type="Gene3D" id="3.40.470.10">
    <property type="entry name" value="Uracil-DNA glycosylase-like domain"/>
    <property type="match status" value="1"/>
</dbReference>
<dbReference type="InterPro" id="IPR036895">
    <property type="entry name" value="Uracil-DNA_glycosylase-like_sf"/>
</dbReference>
<reference evidence="1 3" key="1">
    <citation type="submission" date="2015-11" db="EMBL/GenBank/DDBJ databases">
        <title>Genomic analysis of 38 Legionella species identifies large and diverse effector repertoires.</title>
        <authorList>
            <person name="Burstein D."/>
            <person name="Amaro F."/>
            <person name="Zusman T."/>
            <person name="Lifshitz Z."/>
            <person name="Cohen O."/>
            <person name="Gilbert J.A."/>
            <person name="Pupko T."/>
            <person name="Shuman H.A."/>
            <person name="Segal G."/>
        </authorList>
    </citation>
    <scope>NUCLEOTIDE SEQUENCE [LARGE SCALE GENOMIC DNA]</scope>
    <source>
        <strain evidence="1 3">WO-44C</strain>
    </source>
</reference>
<dbReference type="GO" id="GO:0097510">
    <property type="term" value="P:base-excision repair, AP site formation via deaminated base removal"/>
    <property type="evidence" value="ECO:0007669"/>
    <property type="project" value="TreeGrafter"/>
</dbReference>
<dbReference type="PATRIC" id="fig|453.4.peg.1045"/>
<reference evidence="2 4" key="2">
    <citation type="submission" date="2018-06" db="EMBL/GenBank/DDBJ databases">
        <authorList>
            <consortium name="Pathogen Informatics"/>
            <person name="Doyle S."/>
        </authorList>
    </citation>
    <scope>NUCLEOTIDE SEQUENCE [LARGE SCALE GENOMIC DNA]</scope>
    <source>
        <strain evidence="2 4">NCTC12022</strain>
    </source>
</reference>
<dbReference type="EC" id="3.2.2.-" evidence="2"/>
<evidence type="ECO:0000313" key="4">
    <source>
        <dbReference type="Proteomes" id="UP000251942"/>
    </source>
</evidence>
<organism evidence="1 3">
    <name type="scientific">Legionella feeleii</name>
    <dbReference type="NCBI Taxonomy" id="453"/>
    <lineage>
        <taxon>Bacteria</taxon>
        <taxon>Pseudomonadati</taxon>
        <taxon>Pseudomonadota</taxon>
        <taxon>Gammaproteobacteria</taxon>
        <taxon>Legionellales</taxon>
        <taxon>Legionellaceae</taxon>
        <taxon>Legionella</taxon>
    </lineage>
</organism>
<dbReference type="Proteomes" id="UP000251942">
    <property type="component" value="Unassembled WGS sequence"/>
</dbReference>
<proteinExistence type="predicted"/>
<dbReference type="InterPro" id="IPR002043">
    <property type="entry name" value="UDG_fam1"/>
</dbReference>
<dbReference type="SUPFAM" id="SSF52141">
    <property type="entry name" value="Uracil-DNA glycosylase-like"/>
    <property type="match status" value="1"/>
</dbReference>
<evidence type="ECO:0000313" key="2">
    <source>
        <dbReference type="EMBL" id="SPX59444.1"/>
    </source>
</evidence>
<dbReference type="PANTHER" id="PTHR11264:SF8">
    <property type="entry name" value="URACIL-DNA GLYCOSYLASE-LIKE DOMAIN-CONTAINING PROTEIN"/>
    <property type="match status" value="1"/>
</dbReference>
<gene>
    <name evidence="1" type="primary">ung</name>
    <name evidence="1" type="ORF">Lfee_0970</name>
    <name evidence="2" type="ORF">NCTC12022_00267</name>
</gene>
<evidence type="ECO:0000313" key="1">
    <source>
        <dbReference type="EMBL" id="KTD01923.1"/>
    </source>
</evidence>
<dbReference type="EMBL" id="LNYB01000028">
    <property type="protein sequence ID" value="KTD01923.1"/>
    <property type="molecule type" value="Genomic_DNA"/>
</dbReference>
<keyword evidence="2" id="KW-0378">Hydrolase</keyword>
<name>A0A0W0U1C1_9GAMM</name>
<dbReference type="EMBL" id="UASS01000001">
    <property type="protein sequence ID" value="SPX59444.1"/>
    <property type="molecule type" value="Genomic_DNA"/>
</dbReference>